<proteinExistence type="predicted"/>
<reference evidence="1" key="1">
    <citation type="journal article" date="2020" name="mSystems">
        <title>Genome- and Community-Level Interaction Insights into Carbon Utilization and Element Cycling Functions of Hydrothermarchaeota in Hydrothermal Sediment.</title>
        <authorList>
            <person name="Zhou Z."/>
            <person name="Liu Y."/>
            <person name="Xu W."/>
            <person name="Pan J."/>
            <person name="Luo Z.H."/>
            <person name="Li M."/>
        </authorList>
    </citation>
    <scope>NUCLEOTIDE SEQUENCE [LARGE SCALE GENOMIC DNA]</scope>
    <source>
        <strain evidence="1">SpSt-349</strain>
    </source>
</reference>
<accession>A0A831TYI9</accession>
<organism evidence="1">
    <name type="scientific">Geobacter metallireducens</name>
    <dbReference type="NCBI Taxonomy" id="28232"/>
    <lineage>
        <taxon>Bacteria</taxon>
        <taxon>Pseudomonadati</taxon>
        <taxon>Thermodesulfobacteriota</taxon>
        <taxon>Desulfuromonadia</taxon>
        <taxon>Geobacterales</taxon>
        <taxon>Geobacteraceae</taxon>
        <taxon>Geobacter</taxon>
    </lineage>
</organism>
<protein>
    <submittedName>
        <fullName evidence="1">MerR family transcriptional regulator</fullName>
    </submittedName>
</protein>
<dbReference type="AlphaFoldDB" id="A0A831TYI9"/>
<dbReference type="EMBL" id="DSOV01000025">
    <property type="protein sequence ID" value="HEN42016.1"/>
    <property type="molecule type" value="Genomic_DNA"/>
</dbReference>
<evidence type="ECO:0000313" key="1">
    <source>
        <dbReference type="EMBL" id="HEN42016.1"/>
    </source>
</evidence>
<gene>
    <name evidence="1" type="ORF">ENQ87_06505</name>
</gene>
<sequence>MTMDKTWYTVDAAAAKFGVPAARILSWVEDGLVRAEEEKGKVVRVNVDDLELKVEELTGL</sequence>
<name>A0A831TYI9_GEOME</name>
<comment type="caution">
    <text evidence="1">The sequence shown here is derived from an EMBL/GenBank/DDBJ whole genome shotgun (WGS) entry which is preliminary data.</text>
</comment>